<dbReference type="GO" id="GO:0016020">
    <property type="term" value="C:membrane"/>
    <property type="evidence" value="ECO:0007669"/>
    <property type="project" value="UniProtKB-SubCell"/>
</dbReference>
<dbReference type="Pfam" id="PF01545">
    <property type="entry name" value="Cation_efflux"/>
    <property type="match status" value="1"/>
</dbReference>
<evidence type="ECO:0000313" key="10">
    <source>
        <dbReference type="EMBL" id="AMP41538.1"/>
    </source>
</evidence>
<dbReference type="EMBL" id="KU221504">
    <property type="protein sequence ID" value="AMP41538.1"/>
    <property type="molecule type" value="Genomic_DNA"/>
</dbReference>
<dbReference type="PANTHER" id="PTHR43840">
    <property type="entry name" value="MITOCHONDRIAL METAL TRANSPORTER 1-RELATED"/>
    <property type="match status" value="1"/>
</dbReference>
<dbReference type="SUPFAM" id="SSF161111">
    <property type="entry name" value="Cation efflux protein transmembrane domain-like"/>
    <property type="match status" value="1"/>
</dbReference>
<dbReference type="InterPro" id="IPR027470">
    <property type="entry name" value="Cation_efflux_CTD"/>
</dbReference>
<evidence type="ECO:0000259" key="9">
    <source>
        <dbReference type="Pfam" id="PF16916"/>
    </source>
</evidence>
<evidence type="ECO:0000256" key="3">
    <source>
        <dbReference type="ARBA" id="ARBA00022448"/>
    </source>
</evidence>
<sequence length="303" mass="33448">MHKLPQTNLNYLECKTCEKKAGWIAVFSNLGLAVFKLIVGILSGSKAVIGDALYSFKDFFIALVVLAGIRISGKPPDENHPYGHGKIEFVAIFFISLLIIIGTFFLFIHSVKDVWMVIQGISTPHPKFIAFWAAIISVVANYKLANYLHCVGERVQSPAMLANAKHNHSDAVSSAFVAVAVLLTSFGWYIVDPLVAVIETVDLIMLCVNMMKDTMKSLLDSSLDSSIMKQIESTAQLVPGVRKVSSLTARKTGQSIWIDMIIKIDPRHTLDNGYKISRQVEDTLMKRIRGIGGVHIAVEPYTP</sequence>
<dbReference type="Gene3D" id="3.30.70.1350">
    <property type="entry name" value="Cation efflux protein, cytoplasmic domain"/>
    <property type="match status" value="1"/>
</dbReference>
<dbReference type="Pfam" id="PF16916">
    <property type="entry name" value="ZT_dimer"/>
    <property type="match status" value="1"/>
</dbReference>
<evidence type="ECO:0000256" key="4">
    <source>
        <dbReference type="ARBA" id="ARBA00022692"/>
    </source>
</evidence>
<comment type="subcellular location">
    <subcellularLocation>
        <location evidence="1">Membrane</location>
        <topology evidence="1">Multi-pass membrane protein</topology>
    </subcellularLocation>
</comment>
<dbReference type="FunFam" id="1.20.1510.10:FF:000006">
    <property type="entry name" value="Divalent cation efflux transporter"/>
    <property type="match status" value="1"/>
</dbReference>
<feature type="domain" description="Cation efflux protein transmembrane" evidence="8">
    <location>
        <begin position="23"/>
        <end position="219"/>
    </location>
</feature>
<dbReference type="GO" id="GO:0008324">
    <property type="term" value="F:monoatomic cation transmembrane transporter activity"/>
    <property type="evidence" value="ECO:0007669"/>
    <property type="project" value="InterPro"/>
</dbReference>
<dbReference type="NCBIfam" id="NF033615">
    <property type="entry name" value="CDF_MamM"/>
    <property type="match status" value="1"/>
</dbReference>
<dbReference type="InterPro" id="IPR053502">
    <property type="entry name" value="Magnetosome_CDF-Related"/>
</dbReference>
<evidence type="ECO:0000256" key="6">
    <source>
        <dbReference type="ARBA" id="ARBA00023136"/>
    </source>
</evidence>
<feature type="transmembrane region" description="Helical" evidence="7">
    <location>
        <begin position="21"/>
        <end position="42"/>
    </location>
</feature>
<dbReference type="NCBIfam" id="TIGR01297">
    <property type="entry name" value="CDF"/>
    <property type="match status" value="1"/>
</dbReference>
<organism evidence="10">
    <name type="scientific">uncultured Nitrospirota bacterium</name>
    <dbReference type="NCBI Taxonomy" id="170969"/>
    <lineage>
        <taxon>Bacteria</taxon>
        <taxon>Pseudomonadati</taxon>
        <taxon>Nitrospirota</taxon>
        <taxon>environmental samples</taxon>
    </lineage>
</organism>
<accession>A0A142BTV0</accession>
<dbReference type="InterPro" id="IPR050291">
    <property type="entry name" value="CDF_Transporter"/>
</dbReference>
<evidence type="ECO:0000256" key="2">
    <source>
        <dbReference type="ARBA" id="ARBA00008114"/>
    </source>
</evidence>
<evidence type="ECO:0000259" key="8">
    <source>
        <dbReference type="Pfam" id="PF01545"/>
    </source>
</evidence>
<feature type="domain" description="Cation efflux protein cytoplasmic" evidence="9">
    <location>
        <begin position="224"/>
        <end position="301"/>
    </location>
</feature>
<feature type="transmembrane region" description="Helical" evidence="7">
    <location>
        <begin position="48"/>
        <end position="69"/>
    </location>
</feature>
<feature type="transmembrane region" description="Helical" evidence="7">
    <location>
        <begin position="128"/>
        <end position="148"/>
    </location>
</feature>
<evidence type="ECO:0000256" key="5">
    <source>
        <dbReference type="ARBA" id="ARBA00022989"/>
    </source>
</evidence>
<feature type="transmembrane region" description="Helical" evidence="7">
    <location>
        <begin position="89"/>
        <end position="108"/>
    </location>
</feature>
<proteinExistence type="inferred from homology"/>
<name>A0A142BTV0_9BACT</name>
<dbReference type="InterPro" id="IPR058533">
    <property type="entry name" value="Cation_efflux_TM"/>
</dbReference>
<dbReference type="PANTHER" id="PTHR43840:SF15">
    <property type="entry name" value="MITOCHONDRIAL METAL TRANSPORTER 1-RELATED"/>
    <property type="match status" value="1"/>
</dbReference>
<dbReference type="AlphaFoldDB" id="A0A142BTV0"/>
<dbReference type="InterPro" id="IPR002524">
    <property type="entry name" value="Cation_efflux"/>
</dbReference>
<keyword evidence="4 7" id="KW-0812">Transmembrane</keyword>
<evidence type="ECO:0000256" key="7">
    <source>
        <dbReference type="SAM" id="Phobius"/>
    </source>
</evidence>
<comment type="similarity">
    <text evidence="2">Belongs to the cation diffusion facilitator (CDF) transporter (TC 2.A.4) family.</text>
</comment>
<reference evidence="10" key="1">
    <citation type="submission" date="2015-12" db="EMBL/GenBank/DDBJ databases">
        <authorList>
            <person name="Shamseldin A."/>
            <person name="Moawad H."/>
            <person name="Abd El-Rahim W.M."/>
            <person name="Sadowsky M.J."/>
        </authorList>
    </citation>
    <scope>NUCLEOTIDE SEQUENCE</scope>
</reference>
<dbReference type="InterPro" id="IPR036837">
    <property type="entry name" value="Cation_efflux_CTD_sf"/>
</dbReference>
<dbReference type="Gene3D" id="1.20.1510.10">
    <property type="entry name" value="Cation efflux protein transmembrane domain"/>
    <property type="match status" value="1"/>
</dbReference>
<dbReference type="SUPFAM" id="SSF160240">
    <property type="entry name" value="Cation efflux protein cytoplasmic domain-like"/>
    <property type="match status" value="1"/>
</dbReference>
<feature type="transmembrane region" description="Helical" evidence="7">
    <location>
        <begin position="169"/>
        <end position="188"/>
    </location>
</feature>
<dbReference type="InterPro" id="IPR027469">
    <property type="entry name" value="Cation_efflux_TMD_sf"/>
</dbReference>
<evidence type="ECO:0000256" key="1">
    <source>
        <dbReference type="ARBA" id="ARBA00004141"/>
    </source>
</evidence>
<keyword evidence="6 7" id="KW-0472">Membrane</keyword>
<protein>
    <submittedName>
        <fullName evidence="10">Magnetosome protein MamM</fullName>
    </submittedName>
</protein>
<keyword evidence="3" id="KW-0813">Transport</keyword>
<keyword evidence="5 7" id="KW-1133">Transmembrane helix</keyword>